<reference evidence="1" key="1">
    <citation type="submission" date="2021-03" db="EMBL/GenBank/DDBJ databases">
        <authorList>
            <consortium name="DOE Joint Genome Institute"/>
            <person name="Ahrendt S."/>
            <person name="Looney B.P."/>
            <person name="Miyauchi S."/>
            <person name="Morin E."/>
            <person name="Drula E."/>
            <person name="Courty P.E."/>
            <person name="Chicoki N."/>
            <person name="Fauchery L."/>
            <person name="Kohler A."/>
            <person name="Kuo A."/>
            <person name="Labutti K."/>
            <person name="Pangilinan J."/>
            <person name="Lipzen A."/>
            <person name="Riley R."/>
            <person name="Andreopoulos W."/>
            <person name="He G."/>
            <person name="Johnson J."/>
            <person name="Barry K.W."/>
            <person name="Grigoriev I.V."/>
            <person name="Nagy L."/>
            <person name="Hibbett D."/>
            <person name="Henrissat B."/>
            <person name="Matheny P.B."/>
            <person name="Labbe J."/>
            <person name="Martin F."/>
        </authorList>
    </citation>
    <scope>NUCLEOTIDE SEQUENCE</scope>
    <source>
        <strain evidence="1">HHB10654</strain>
    </source>
</reference>
<reference evidence="1" key="2">
    <citation type="journal article" date="2022" name="New Phytol.">
        <title>Evolutionary transition to the ectomycorrhizal habit in the genomes of a hyperdiverse lineage of mushroom-forming fungi.</title>
        <authorList>
            <person name="Looney B."/>
            <person name="Miyauchi S."/>
            <person name="Morin E."/>
            <person name="Drula E."/>
            <person name="Courty P.E."/>
            <person name="Kohler A."/>
            <person name="Kuo A."/>
            <person name="LaButti K."/>
            <person name="Pangilinan J."/>
            <person name="Lipzen A."/>
            <person name="Riley R."/>
            <person name="Andreopoulos W."/>
            <person name="He G."/>
            <person name="Johnson J."/>
            <person name="Nolan M."/>
            <person name="Tritt A."/>
            <person name="Barry K.W."/>
            <person name="Grigoriev I.V."/>
            <person name="Nagy L.G."/>
            <person name="Hibbett D."/>
            <person name="Henrissat B."/>
            <person name="Matheny P.B."/>
            <person name="Labbe J."/>
            <person name="Martin F.M."/>
        </authorList>
    </citation>
    <scope>NUCLEOTIDE SEQUENCE</scope>
    <source>
        <strain evidence="1">HHB10654</strain>
    </source>
</reference>
<proteinExistence type="predicted"/>
<gene>
    <name evidence="1" type="ORF">BV25DRAFT_1762895</name>
</gene>
<feature type="non-terminal residue" evidence="1">
    <location>
        <position position="57"/>
    </location>
</feature>
<accession>A0ACB8T1E2</accession>
<feature type="non-terminal residue" evidence="1">
    <location>
        <position position="1"/>
    </location>
</feature>
<dbReference type="Proteomes" id="UP000814140">
    <property type="component" value="Unassembled WGS sequence"/>
</dbReference>
<dbReference type="EMBL" id="MU277209">
    <property type="protein sequence ID" value="KAI0061980.1"/>
    <property type="molecule type" value="Genomic_DNA"/>
</dbReference>
<evidence type="ECO:0000313" key="1">
    <source>
        <dbReference type="EMBL" id="KAI0061980.1"/>
    </source>
</evidence>
<evidence type="ECO:0000313" key="2">
    <source>
        <dbReference type="Proteomes" id="UP000814140"/>
    </source>
</evidence>
<organism evidence="1 2">
    <name type="scientific">Artomyces pyxidatus</name>
    <dbReference type="NCBI Taxonomy" id="48021"/>
    <lineage>
        <taxon>Eukaryota</taxon>
        <taxon>Fungi</taxon>
        <taxon>Dikarya</taxon>
        <taxon>Basidiomycota</taxon>
        <taxon>Agaricomycotina</taxon>
        <taxon>Agaricomycetes</taxon>
        <taxon>Russulales</taxon>
        <taxon>Auriscalpiaceae</taxon>
        <taxon>Artomyces</taxon>
    </lineage>
</organism>
<comment type="caution">
    <text evidence="1">The sequence shown here is derived from an EMBL/GenBank/DDBJ whole genome shotgun (WGS) entry which is preliminary data.</text>
</comment>
<name>A0ACB8T1E2_9AGAM</name>
<keyword evidence="2" id="KW-1185">Reference proteome</keyword>
<protein>
    <submittedName>
        <fullName evidence="1">Uncharacterized protein</fullName>
    </submittedName>
</protein>
<sequence length="57" mass="6547">PRPTMSSSSSLSKSSRLYDVPLLEEDGGNFAFWKFRVQMVLEIRELWPIVSGMELMP</sequence>